<evidence type="ECO:0000256" key="1">
    <source>
        <dbReference type="ARBA" id="ARBA00022485"/>
    </source>
</evidence>
<feature type="domain" description="4Fe-4S ferredoxin-type" evidence="6">
    <location>
        <begin position="98"/>
        <end position="127"/>
    </location>
</feature>
<dbReference type="SUPFAM" id="SSF51905">
    <property type="entry name" value="FAD/NAD(P)-binding domain"/>
    <property type="match status" value="1"/>
</dbReference>
<gene>
    <name evidence="7" type="ORF">MFMK1_003148</name>
</gene>
<dbReference type="Gene3D" id="3.50.50.60">
    <property type="entry name" value="FAD/NAD(P)-binding domain"/>
    <property type="match status" value="1"/>
</dbReference>
<keyword evidence="5" id="KW-0411">Iron-sulfur</keyword>
<dbReference type="Gene3D" id="3.40.50.720">
    <property type="entry name" value="NAD(P)-binding Rossmann-like Domain"/>
    <property type="match status" value="1"/>
</dbReference>
<dbReference type="GO" id="GO:0046872">
    <property type="term" value="F:metal ion binding"/>
    <property type="evidence" value="ECO:0007669"/>
    <property type="project" value="UniProtKB-KW"/>
</dbReference>
<dbReference type="PANTHER" id="PTHR43498">
    <property type="entry name" value="FERREDOXIN:COB-COM HETERODISULFIDE REDUCTASE SUBUNIT A"/>
    <property type="match status" value="1"/>
</dbReference>
<evidence type="ECO:0000313" key="7">
    <source>
        <dbReference type="EMBL" id="WRO23291.1"/>
    </source>
</evidence>
<dbReference type="RefSeq" id="WP_366922673.1">
    <property type="nucleotide sequence ID" value="NZ_CP121694.1"/>
</dbReference>
<dbReference type="Pfam" id="PF12831">
    <property type="entry name" value="FAD_oxidored"/>
    <property type="match status" value="1"/>
</dbReference>
<evidence type="ECO:0000259" key="6">
    <source>
        <dbReference type="PROSITE" id="PS51379"/>
    </source>
</evidence>
<dbReference type="KEGG" id="dbc:MFMK1_003148"/>
<keyword evidence="3" id="KW-0560">Oxidoreductase</keyword>
<evidence type="ECO:0000256" key="3">
    <source>
        <dbReference type="ARBA" id="ARBA00023002"/>
    </source>
</evidence>
<dbReference type="PANTHER" id="PTHR43498:SF1">
    <property type="entry name" value="COB--COM HETERODISULFIDE REDUCTASE IRON-SULFUR SUBUNIT A"/>
    <property type="match status" value="1"/>
</dbReference>
<protein>
    <submittedName>
        <fullName evidence="7">FAD-dependent oxidoreductase</fullName>
    </submittedName>
</protein>
<dbReference type="SUPFAM" id="SSF54862">
    <property type="entry name" value="4Fe-4S ferredoxins"/>
    <property type="match status" value="1"/>
</dbReference>
<evidence type="ECO:0000256" key="2">
    <source>
        <dbReference type="ARBA" id="ARBA00022723"/>
    </source>
</evidence>
<dbReference type="InterPro" id="IPR039650">
    <property type="entry name" value="HdrA-like"/>
</dbReference>
<dbReference type="AlphaFoldDB" id="A0AAU0UQB1"/>
<accession>A0AAU0UQB1</accession>
<dbReference type="Pfam" id="PF07992">
    <property type="entry name" value="Pyr_redox_2"/>
    <property type="match status" value="1"/>
</dbReference>
<keyword evidence="2" id="KW-0479">Metal-binding</keyword>
<dbReference type="GO" id="GO:0051539">
    <property type="term" value="F:4 iron, 4 sulfur cluster binding"/>
    <property type="evidence" value="ECO:0007669"/>
    <property type="project" value="UniProtKB-KW"/>
</dbReference>
<dbReference type="Proteomes" id="UP001329915">
    <property type="component" value="Chromosome"/>
</dbReference>
<proteinExistence type="predicted"/>
<dbReference type="Pfam" id="PF12838">
    <property type="entry name" value="Fer4_7"/>
    <property type="match status" value="1"/>
</dbReference>
<keyword evidence="4" id="KW-0408">Iron</keyword>
<feature type="domain" description="4Fe-4S ferredoxin-type" evidence="6">
    <location>
        <begin position="132"/>
        <end position="162"/>
    </location>
</feature>
<dbReference type="Gene3D" id="3.30.70.3270">
    <property type="match status" value="1"/>
</dbReference>
<keyword evidence="8" id="KW-1185">Reference proteome</keyword>
<evidence type="ECO:0000256" key="5">
    <source>
        <dbReference type="ARBA" id="ARBA00023014"/>
    </source>
</evidence>
<evidence type="ECO:0000313" key="8">
    <source>
        <dbReference type="Proteomes" id="UP001329915"/>
    </source>
</evidence>
<dbReference type="PRINTS" id="PR00368">
    <property type="entry name" value="FADPNR"/>
</dbReference>
<evidence type="ECO:0000256" key="4">
    <source>
        <dbReference type="ARBA" id="ARBA00023004"/>
    </source>
</evidence>
<keyword evidence="1" id="KW-0004">4Fe-4S</keyword>
<dbReference type="PROSITE" id="PS51379">
    <property type="entry name" value="4FE4S_FER_2"/>
    <property type="match status" value="2"/>
</dbReference>
<dbReference type="GO" id="GO:0016491">
    <property type="term" value="F:oxidoreductase activity"/>
    <property type="evidence" value="ECO:0007669"/>
    <property type="project" value="UniProtKB-KW"/>
</dbReference>
<sequence length="402" mass="43383">MTKVLVIGAGPAGLAATNTLVKNGISVNLVEKKGILGGQWQSYGCKATDGTCNVCNVCLPFGEIEALLDNELVDVYLNSEIKEIEGKPGDFKVKIQQQAMPVAADDCIACGKCLESCNNGAVTACDDRTYPQYYTIDKNKCSEGCHECEDVCPTGAIDLGSNTKDMEEDYDAVIVATGSKAFDPKVSAWGYSMQPGMISAAQLEQEIKDDKVPSLDSAAFIQCVGSRNQRGNNYCSRVCCLYALRMALWLKTEEKISDCAIYYMDLQLPTRQVQELYQKCLRAGVRFVRGIPSEIRPSAAGLTLRAEDLNTQEINESTYQRVILSVGLDSAASNADSLGLETNNDGFFAAVDGNEGNYSSREGIFLAGTTQAPRDIAASINHGQQAAVQVIDVLRGRVEHVG</sequence>
<dbReference type="EMBL" id="CP121694">
    <property type="protein sequence ID" value="WRO23291.1"/>
    <property type="molecule type" value="Genomic_DNA"/>
</dbReference>
<dbReference type="InterPro" id="IPR017896">
    <property type="entry name" value="4Fe4S_Fe-S-bd"/>
</dbReference>
<name>A0AAU0UQB1_9FIRM</name>
<dbReference type="InterPro" id="IPR036188">
    <property type="entry name" value="FAD/NAD-bd_sf"/>
</dbReference>
<organism evidence="7 8">
    <name type="scientific">Metallumcola ferriviriculae</name>
    <dbReference type="NCBI Taxonomy" id="3039180"/>
    <lineage>
        <taxon>Bacteria</taxon>
        <taxon>Bacillati</taxon>
        <taxon>Bacillota</taxon>
        <taxon>Clostridia</taxon>
        <taxon>Neomoorellales</taxon>
        <taxon>Desulfitibacteraceae</taxon>
        <taxon>Metallumcola</taxon>
    </lineage>
</organism>
<dbReference type="InterPro" id="IPR023753">
    <property type="entry name" value="FAD/NAD-binding_dom"/>
</dbReference>
<reference evidence="7 8" key="1">
    <citation type="submission" date="2023-04" db="EMBL/GenBank/DDBJ databases">
        <authorList>
            <person name="Hsu D."/>
        </authorList>
    </citation>
    <scope>NUCLEOTIDE SEQUENCE [LARGE SCALE GENOMIC DNA]</scope>
    <source>
        <strain evidence="7 8">MK1</strain>
    </source>
</reference>